<keyword evidence="8" id="KW-1185">Reference proteome</keyword>
<sequence length="270" mass="29198">MATYVIGDVQGCHDSLLALVTKIGFRRTRDRLWFVGDIINRGPKSLETLRAIRGLGEAATVVLGNHDLYLLMVAAGWRKRGKDDTLQPILDAPDADNLLDWLASRPLMHVEGSFAMVHAGLLPQWTIPQARALAGEVEAVLQGAGRQTFLADLAGNTPAEWSDALTGQDRLRCIVNAMTRMRFCTPGGEMEFKHKGPPSNAPAGAMPWFCVPGRQHDSHTVLAGHWSALGLHIGPGFVGLDTGCLWGGKLTAYRLEDGKVFQVAAVEAGK</sequence>
<evidence type="ECO:0000313" key="8">
    <source>
        <dbReference type="Proteomes" id="UP000694660"/>
    </source>
</evidence>
<dbReference type="NCBIfam" id="TIGR00668">
    <property type="entry name" value="apaH"/>
    <property type="match status" value="1"/>
</dbReference>
<evidence type="ECO:0000256" key="1">
    <source>
        <dbReference type="ARBA" id="ARBA00003413"/>
    </source>
</evidence>
<dbReference type="PANTHER" id="PTHR40942:SF4">
    <property type="entry name" value="CYTOCHROME C5"/>
    <property type="match status" value="1"/>
</dbReference>
<protein>
    <recommendedName>
        <fullName evidence="5">Bis(5'-nucleosyl)-tetraphosphatase, symmetrical</fullName>
        <ecNumber evidence="5">3.6.1.41</ecNumber>
    </recommendedName>
    <alternativeName>
        <fullName evidence="5">Ap4A hydrolase</fullName>
    </alternativeName>
    <alternativeName>
        <fullName evidence="5">Diadenosine 5',5'''-P1,P4-tetraphosphate pyrophosphohydrolase</fullName>
    </alternativeName>
    <alternativeName>
        <fullName evidence="5">Diadenosine tetraphosphatase</fullName>
    </alternativeName>
</protein>
<dbReference type="RefSeq" id="WP_214362274.1">
    <property type="nucleotide sequence ID" value="NZ_JAEKFT010000015.1"/>
</dbReference>
<comment type="similarity">
    <text evidence="2 5">Belongs to the Ap4A hydrolase family.</text>
</comment>
<dbReference type="CDD" id="cd07422">
    <property type="entry name" value="MPP_ApaH"/>
    <property type="match status" value="1"/>
</dbReference>
<dbReference type="InterPro" id="IPR029052">
    <property type="entry name" value="Metallo-depent_PP-like"/>
</dbReference>
<dbReference type="InterPro" id="IPR004617">
    <property type="entry name" value="ApaH"/>
</dbReference>
<proteinExistence type="inferred from homology"/>
<dbReference type="Gene3D" id="3.60.21.10">
    <property type="match status" value="1"/>
</dbReference>
<feature type="domain" description="Calcineurin-like phosphoesterase" evidence="6">
    <location>
        <begin position="3"/>
        <end position="152"/>
    </location>
</feature>
<evidence type="ECO:0000256" key="3">
    <source>
        <dbReference type="ARBA" id="ARBA00022801"/>
    </source>
</evidence>
<comment type="function">
    <text evidence="1 5">Hydrolyzes diadenosine 5',5'''-P1,P4-tetraphosphate to yield ADP.</text>
</comment>
<gene>
    <name evidence="5" type="primary">apaH</name>
    <name evidence="7" type="ORF">I8J34_14215</name>
</gene>
<dbReference type="PIRSF" id="PIRSF000903">
    <property type="entry name" value="B5n-ttraPtase_sm"/>
    <property type="match status" value="1"/>
</dbReference>
<evidence type="ECO:0000256" key="2">
    <source>
        <dbReference type="ARBA" id="ARBA00005419"/>
    </source>
</evidence>
<dbReference type="Proteomes" id="UP000694660">
    <property type="component" value="Unassembled WGS sequence"/>
</dbReference>
<reference evidence="8" key="1">
    <citation type="journal article" date="2022" name="ISME J.">
        <title>Genetic and phylogenetic analysis of dissimilatory iodate-reducing bacteria identifies potential niches across the world's oceans.</title>
        <authorList>
            <person name="Reyes-Umana V."/>
            <person name="Henning Z."/>
            <person name="Lee K."/>
            <person name="Barnum T.P."/>
            <person name="Coates J.D."/>
        </authorList>
    </citation>
    <scope>NUCLEOTIDE SEQUENCE [LARGE SCALE GENOMIC DNA]</scope>
    <source>
        <strain evidence="8">IR12</strain>
    </source>
</reference>
<evidence type="ECO:0000259" key="6">
    <source>
        <dbReference type="Pfam" id="PF00149"/>
    </source>
</evidence>
<name>A0A944DC55_DENI1</name>
<comment type="catalytic activity">
    <reaction evidence="4 5">
        <text>P(1),P(4)-bis(5'-adenosyl) tetraphosphate + H2O = 2 ADP + 2 H(+)</text>
        <dbReference type="Rhea" id="RHEA:24252"/>
        <dbReference type="ChEBI" id="CHEBI:15377"/>
        <dbReference type="ChEBI" id="CHEBI:15378"/>
        <dbReference type="ChEBI" id="CHEBI:58141"/>
        <dbReference type="ChEBI" id="CHEBI:456216"/>
        <dbReference type="EC" id="3.6.1.41"/>
    </reaction>
</comment>
<dbReference type="EC" id="3.6.1.41" evidence="5"/>
<evidence type="ECO:0000313" key="7">
    <source>
        <dbReference type="EMBL" id="MBT0962331.1"/>
    </source>
</evidence>
<dbReference type="GO" id="GO:0008803">
    <property type="term" value="F:bis(5'-nucleosyl)-tetraphosphatase (symmetrical) activity"/>
    <property type="evidence" value="ECO:0007669"/>
    <property type="project" value="UniProtKB-UniRule"/>
</dbReference>
<comment type="caution">
    <text evidence="7">The sequence shown here is derived from an EMBL/GenBank/DDBJ whole genome shotgun (WGS) entry which is preliminary data.</text>
</comment>
<organism evidence="7 8">
    <name type="scientific">Denitromonas iodatirespirans</name>
    <dbReference type="NCBI Taxonomy" id="2795389"/>
    <lineage>
        <taxon>Bacteria</taxon>
        <taxon>Pseudomonadati</taxon>
        <taxon>Pseudomonadota</taxon>
        <taxon>Betaproteobacteria</taxon>
        <taxon>Rhodocyclales</taxon>
        <taxon>Zoogloeaceae</taxon>
        <taxon>Denitromonas</taxon>
    </lineage>
</organism>
<dbReference type="InterPro" id="IPR004843">
    <property type="entry name" value="Calcineurin-like_PHP"/>
</dbReference>
<dbReference type="EMBL" id="JAEKFT010000015">
    <property type="protein sequence ID" value="MBT0962331.1"/>
    <property type="molecule type" value="Genomic_DNA"/>
</dbReference>
<evidence type="ECO:0000256" key="4">
    <source>
        <dbReference type="ARBA" id="ARBA00049417"/>
    </source>
</evidence>
<dbReference type="PANTHER" id="PTHR40942">
    <property type="match status" value="1"/>
</dbReference>
<dbReference type="NCBIfam" id="NF001204">
    <property type="entry name" value="PRK00166.1"/>
    <property type="match status" value="1"/>
</dbReference>
<keyword evidence="3 5" id="KW-0378">Hydrolase</keyword>
<dbReference type="Pfam" id="PF00149">
    <property type="entry name" value="Metallophos"/>
    <property type="match status" value="1"/>
</dbReference>
<dbReference type="SUPFAM" id="SSF56300">
    <property type="entry name" value="Metallo-dependent phosphatases"/>
    <property type="match status" value="1"/>
</dbReference>
<dbReference type="HAMAP" id="MF_00199">
    <property type="entry name" value="ApaH"/>
    <property type="match status" value="1"/>
</dbReference>
<evidence type="ECO:0000256" key="5">
    <source>
        <dbReference type="HAMAP-Rule" id="MF_00199"/>
    </source>
</evidence>
<dbReference type="AlphaFoldDB" id="A0A944DC55"/>
<accession>A0A944DC55</accession>